<evidence type="ECO:0000313" key="2">
    <source>
        <dbReference type="Proteomes" id="UP000198345"/>
    </source>
</evidence>
<organism evidence="1 2">
    <name type="scientific">Flavobacterium hercynium</name>
    <dbReference type="NCBI Taxonomy" id="387094"/>
    <lineage>
        <taxon>Bacteria</taxon>
        <taxon>Pseudomonadati</taxon>
        <taxon>Bacteroidota</taxon>
        <taxon>Flavobacteriia</taxon>
        <taxon>Flavobacteriales</taxon>
        <taxon>Flavobacteriaceae</taxon>
        <taxon>Flavobacterium</taxon>
    </lineage>
</organism>
<dbReference type="AlphaFoldDB" id="A0A226HQ15"/>
<accession>A0A226HQ15</accession>
<comment type="caution">
    <text evidence="1">The sequence shown here is derived from an EMBL/GenBank/DDBJ whole genome shotgun (WGS) entry which is preliminary data.</text>
</comment>
<keyword evidence="2" id="KW-1185">Reference proteome</keyword>
<dbReference type="EMBL" id="MUGW01000002">
    <property type="protein sequence ID" value="OXA96214.1"/>
    <property type="molecule type" value="Genomic_DNA"/>
</dbReference>
<sequence>METLEFTIRIKATKEKVWSVLWDDKTYRKWTSAFSEGSHAVSTWNEGDKIQFLGAEDGGGMNSIIDKKVLYEYMAFKHLGEIKDFKELPIDEKANEWSGSMETYRLTLDDEFIDLKVQVDSIESHKDYFKNAFPKALEIVKELSEKK</sequence>
<dbReference type="Gene3D" id="3.30.530.20">
    <property type="match status" value="1"/>
</dbReference>
<dbReference type="InterPro" id="IPR023393">
    <property type="entry name" value="START-like_dom_sf"/>
</dbReference>
<dbReference type="RefSeq" id="WP_089048010.1">
    <property type="nucleotide sequence ID" value="NZ_FXTV01000001.1"/>
</dbReference>
<dbReference type="OrthoDB" id="2355173at2"/>
<proteinExistence type="predicted"/>
<dbReference type="Proteomes" id="UP000198345">
    <property type="component" value="Unassembled WGS sequence"/>
</dbReference>
<gene>
    <name evidence="1" type="ORF">B0A66_01165</name>
</gene>
<reference evidence="1 2" key="1">
    <citation type="submission" date="2016-11" db="EMBL/GenBank/DDBJ databases">
        <title>Whole genomes of Flavobacteriaceae.</title>
        <authorList>
            <person name="Stine C."/>
            <person name="Li C."/>
            <person name="Tadesse D."/>
        </authorList>
    </citation>
    <scope>NUCLEOTIDE SEQUENCE [LARGE SCALE GENOMIC DNA]</scope>
    <source>
        <strain evidence="1 2">DSM 18292</strain>
    </source>
</reference>
<name>A0A226HQ15_9FLAO</name>
<evidence type="ECO:0000313" key="1">
    <source>
        <dbReference type="EMBL" id="OXA96214.1"/>
    </source>
</evidence>
<protein>
    <submittedName>
        <fullName evidence="1">ATPase</fullName>
    </submittedName>
</protein>
<dbReference type="SUPFAM" id="SSF55961">
    <property type="entry name" value="Bet v1-like"/>
    <property type="match status" value="1"/>
</dbReference>